<reference evidence="1 2" key="1">
    <citation type="journal article" date="2015" name="Stand. Genomic Sci.">
        <title>Genomic Encyclopedia of Bacterial and Archaeal Type Strains, Phase III: the genomes of soil and plant-associated and newly described type strains.</title>
        <authorList>
            <person name="Whitman W.B."/>
            <person name="Woyke T."/>
            <person name="Klenk H.P."/>
            <person name="Zhou Y."/>
            <person name="Lilburn T.G."/>
            <person name="Beck B.J."/>
            <person name="De Vos P."/>
            <person name="Vandamme P."/>
            <person name="Eisen J.A."/>
            <person name="Garrity G."/>
            <person name="Hugenholtz P."/>
            <person name="Kyrpides N.C."/>
        </authorList>
    </citation>
    <scope>NUCLEOTIDE SEQUENCE [LARGE SCALE GENOMIC DNA]</scope>
    <source>
        <strain evidence="1 2">CGMCC 1.10685</strain>
    </source>
</reference>
<dbReference type="AlphaFoldDB" id="A0A562Q0W0"/>
<evidence type="ECO:0008006" key="3">
    <source>
        <dbReference type="Google" id="ProtNLM"/>
    </source>
</evidence>
<dbReference type="RefSeq" id="WP_199272034.1">
    <property type="nucleotide sequence ID" value="NZ_CP046904.1"/>
</dbReference>
<proteinExistence type="predicted"/>
<dbReference type="Proteomes" id="UP000315112">
    <property type="component" value="Unassembled WGS sequence"/>
</dbReference>
<dbReference type="EMBL" id="VLKW01000002">
    <property type="protein sequence ID" value="TWI50309.1"/>
    <property type="molecule type" value="Genomic_DNA"/>
</dbReference>
<organism evidence="1 2">
    <name type="scientific">Pseudoduganella flava</name>
    <dbReference type="NCBI Taxonomy" id="871742"/>
    <lineage>
        <taxon>Bacteria</taxon>
        <taxon>Pseudomonadati</taxon>
        <taxon>Pseudomonadota</taxon>
        <taxon>Betaproteobacteria</taxon>
        <taxon>Burkholderiales</taxon>
        <taxon>Oxalobacteraceae</taxon>
        <taxon>Telluria group</taxon>
        <taxon>Pseudoduganella</taxon>
    </lineage>
</organism>
<gene>
    <name evidence="1" type="ORF">IP92_01538</name>
</gene>
<accession>A0A562Q0W0</accession>
<dbReference type="Gene3D" id="1.25.10.10">
    <property type="entry name" value="Leucine-rich Repeat Variant"/>
    <property type="match status" value="1"/>
</dbReference>
<dbReference type="InterPro" id="IPR011989">
    <property type="entry name" value="ARM-like"/>
</dbReference>
<name>A0A562Q0W0_9BURK</name>
<dbReference type="SUPFAM" id="SSF48371">
    <property type="entry name" value="ARM repeat"/>
    <property type="match status" value="1"/>
</dbReference>
<protein>
    <recommendedName>
        <fullName evidence="3">HEAT repeat domain-containing protein</fullName>
    </recommendedName>
</protein>
<evidence type="ECO:0000313" key="2">
    <source>
        <dbReference type="Proteomes" id="UP000315112"/>
    </source>
</evidence>
<dbReference type="InterPro" id="IPR016024">
    <property type="entry name" value="ARM-type_fold"/>
</dbReference>
<evidence type="ECO:0000313" key="1">
    <source>
        <dbReference type="EMBL" id="TWI50309.1"/>
    </source>
</evidence>
<comment type="caution">
    <text evidence="1">The sequence shown here is derived from an EMBL/GenBank/DDBJ whole genome shotgun (WGS) entry which is preliminary data.</text>
</comment>
<sequence length="151" mass="15538">MTITIKEVRAWLDAEEPDYAAAANALGDAAQPVLLQLIQGGDPALASKATYLASLLPGQAGALQALKAAHATGAPLLKVAAASALRNLQADAAGEMFDVLHADADAGVRKVALRSAVGLSAPRVQQRLRQLAQDDPAPFVRALAAQVADKQ</sequence>